<feature type="compositionally biased region" description="Low complexity" evidence="1">
    <location>
        <begin position="224"/>
        <end position="238"/>
    </location>
</feature>
<dbReference type="RefSeq" id="WP_127800751.1">
    <property type="nucleotide sequence ID" value="NZ_CP044018.1"/>
</dbReference>
<keyword evidence="2" id="KW-0472">Membrane</keyword>
<proteinExistence type="predicted"/>
<feature type="compositionally biased region" description="Polar residues" evidence="1">
    <location>
        <begin position="263"/>
        <end position="278"/>
    </location>
</feature>
<keyword evidence="2" id="KW-0812">Transmembrane</keyword>
<dbReference type="Proteomes" id="UP000503440">
    <property type="component" value="Chromosome"/>
</dbReference>
<dbReference type="Gene3D" id="3.30.70.1070">
    <property type="entry name" value="Sporulation related repeat"/>
    <property type="match status" value="1"/>
</dbReference>
<evidence type="ECO:0000256" key="1">
    <source>
        <dbReference type="SAM" id="MobiDB-lite"/>
    </source>
</evidence>
<organism evidence="3 4">
    <name type="scientific">Acinetobacter indicus</name>
    <dbReference type="NCBI Taxonomy" id="756892"/>
    <lineage>
        <taxon>Bacteria</taxon>
        <taxon>Pseudomonadati</taxon>
        <taxon>Pseudomonadota</taxon>
        <taxon>Gammaproteobacteria</taxon>
        <taxon>Moraxellales</taxon>
        <taxon>Moraxellaceae</taxon>
        <taxon>Acinetobacter</taxon>
    </lineage>
</organism>
<dbReference type="AlphaFoldDB" id="A0A6C0XZF6"/>
<name>A0A6C0XZF6_9GAMM</name>
<dbReference type="GO" id="GO:0042834">
    <property type="term" value="F:peptidoglycan binding"/>
    <property type="evidence" value="ECO:0007669"/>
    <property type="project" value="InterPro"/>
</dbReference>
<feature type="region of interest" description="Disordered" evidence="1">
    <location>
        <begin position="221"/>
        <end position="278"/>
    </location>
</feature>
<sequence>MAAASQSVKQRVQNSIWLVCGALCLLLAIIFWAITDRDELVEVEKAPESEVELQIQPAKVAATAHLGVLIDEVKPLEQTKRLTASGLHEPEFRGTKFISEQRKNQTIELFRVSEEDIIKGFLKKQADRQNFLYIRLSGENRAEQYVLLYGNYKNTSQAQSALEQLALQLPASVKPVVTSFMDYLPFVNDLGAEEVSLNNKLYEVALKPAALPKIDESLLAAPKQSATSPQRSTTTTTVTRRDQDGNVVDVQKSQSGVAPPAPASNNTTTEQEISDPFN</sequence>
<dbReference type="EMBL" id="CP044455">
    <property type="protein sequence ID" value="QIC69150.1"/>
    <property type="molecule type" value="Genomic_DNA"/>
</dbReference>
<protein>
    <submittedName>
        <fullName evidence="3">Uncharacterized protein</fullName>
    </submittedName>
</protein>
<gene>
    <name evidence="3" type="ORF">FSC09_01270</name>
</gene>
<reference evidence="3 4" key="1">
    <citation type="submission" date="2019-09" db="EMBL/GenBank/DDBJ databases">
        <title>Non-baumannii Acinetobacter spp. carrying blaNDM-1 isolated in China.</title>
        <authorList>
            <person name="Cui C."/>
            <person name="Chen C."/>
            <person name="Sun J."/>
            <person name="Liu Y."/>
        </authorList>
    </citation>
    <scope>NUCLEOTIDE SEQUENCE [LARGE SCALE GENOMIC DNA]</scope>
    <source>
        <strain evidence="3 4">B18</strain>
    </source>
</reference>
<accession>A0A6C0XZF6</accession>
<keyword evidence="2" id="KW-1133">Transmembrane helix</keyword>
<dbReference type="InterPro" id="IPR036680">
    <property type="entry name" value="SPOR-like_sf"/>
</dbReference>
<evidence type="ECO:0000313" key="4">
    <source>
        <dbReference type="Proteomes" id="UP000503440"/>
    </source>
</evidence>
<feature type="transmembrane region" description="Helical" evidence="2">
    <location>
        <begin position="16"/>
        <end position="34"/>
    </location>
</feature>
<evidence type="ECO:0000256" key="2">
    <source>
        <dbReference type="SAM" id="Phobius"/>
    </source>
</evidence>
<evidence type="ECO:0000313" key="3">
    <source>
        <dbReference type="EMBL" id="QIC69150.1"/>
    </source>
</evidence>